<organism evidence="1 2">
    <name type="scientific">Streptomyces castrisilvae</name>
    <dbReference type="NCBI Taxonomy" id="3033811"/>
    <lineage>
        <taxon>Bacteria</taxon>
        <taxon>Bacillati</taxon>
        <taxon>Actinomycetota</taxon>
        <taxon>Actinomycetes</taxon>
        <taxon>Kitasatosporales</taxon>
        <taxon>Streptomycetaceae</taxon>
        <taxon>Streptomyces</taxon>
    </lineage>
</organism>
<proteinExistence type="predicted"/>
<gene>
    <name evidence="1" type="ORF">P8A18_32160</name>
</gene>
<name>A0ABY9HU18_9ACTN</name>
<reference evidence="1 2" key="1">
    <citation type="submission" date="2023-03" db="EMBL/GenBank/DDBJ databases">
        <title>Isolation and description of six Streptomyces strains from soil environments, able to metabolize different microbial glucans.</title>
        <authorList>
            <person name="Widen T."/>
            <person name="Larsbrink J."/>
        </authorList>
    </citation>
    <scope>NUCLEOTIDE SEQUENCE [LARGE SCALE GENOMIC DNA]</scope>
    <source>
        <strain evidence="1 2">Mut1</strain>
    </source>
</reference>
<protein>
    <submittedName>
        <fullName evidence="1">Baseplate assembly protein</fullName>
    </submittedName>
</protein>
<keyword evidence="2" id="KW-1185">Reference proteome</keyword>
<accession>A0ABY9HU18</accession>
<evidence type="ECO:0000313" key="1">
    <source>
        <dbReference type="EMBL" id="WLQ37811.1"/>
    </source>
</evidence>
<dbReference type="InterPro" id="IPR011749">
    <property type="entry name" value="CHP02243"/>
</dbReference>
<dbReference type="Proteomes" id="UP001239522">
    <property type="component" value="Chromosome"/>
</dbReference>
<dbReference type="RefSeq" id="WP_306060296.1">
    <property type="nucleotide sequence ID" value="NZ_CP120997.1"/>
</dbReference>
<dbReference type="NCBIfam" id="TIGR02243">
    <property type="entry name" value="putative baseplate assembly protein"/>
    <property type="match status" value="1"/>
</dbReference>
<sequence length="657" mass="70803">MTLPSPHLDDRRFQGLVDEAKRLVQQRCPEWTDHNVSDPGVTLIEAFATMVDQLVYRVNRVPEKSYLTFLDLIGVQLHPPTAARTDVTFRLSAPRPDPVVVRAGTEVATVRTETEEAVVFTTTAELAVVPCSFAHLATWPAAEEVADRTEELAIGRDVACFGATPAPGDCLYVGLSAAVPAGVVVLRLDCRVEGVGVDPLRPPLVWEAWDGTGWAVCEVEKDGTGGFNRSGELILHLPRTHTPAAVVRRTGGWLRCRLIEAEPGRPTYLAPPVLRGITAFTIGATAAAEHAETITDEVLGAAEGVPGQTFALARPPVVPGDFVVEVADPASGPDPQYTHWTRVDDFAHSGPEDRHITLDPNSGRVEFGPAVRERDGSIRYYGAVPAKGATVRVRSYRTGGGLRGNVARSTLKILRSAIPYVARVENRRPALGGVDGESVDSARVRGPMTLRTLHRAVVPHDYELLAREVAPDAARVHCIRAGADGDDSGAEAQGVRLLVVPAGRSDEQGRIGFDELIPPAPTLRLIAGHLEERRPIGARLVVEPPFYQGVTVVASVQAEPGAVRDRVRDEALAALYGYFNPLSGGPNGQGWPFGRPVQAGEAFAVLQRVPGVDLVEDVRLYRADPVTGERTDATTKIALDRHALVFSYEHQLRVRGA</sequence>
<dbReference type="EMBL" id="CP120997">
    <property type="protein sequence ID" value="WLQ37811.1"/>
    <property type="molecule type" value="Genomic_DNA"/>
</dbReference>
<evidence type="ECO:0000313" key="2">
    <source>
        <dbReference type="Proteomes" id="UP001239522"/>
    </source>
</evidence>